<dbReference type="GO" id="GO:0003677">
    <property type="term" value="F:DNA binding"/>
    <property type="evidence" value="ECO:0007669"/>
    <property type="project" value="UniProtKB-UniRule"/>
</dbReference>
<gene>
    <name evidence="7" type="ORF">GCM10009007_08000</name>
</gene>
<evidence type="ECO:0000256" key="3">
    <source>
        <dbReference type="ARBA" id="ARBA00023163"/>
    </source>
</evidence>
<accession>A0A8J3CKC1</accession>
<dbReference type="Pfam" id="PF00440">
    <property type="entry name" value="TetR_N"/>
    <property type="match status" value="1"/>
</dbReference>
<dbReference type="SUPFAM" id="SSF46689">
    <property type="entry name" value="Homeodomain-like"/>
    <property type="match status" value="1"/>
</dbReference>
<evidence type="ECO:0000256" key="4">
    <source>
        <dbReference type="PROSITE-ProRule" id="PRU00335"/>
    </source>
</evidence>
<feature type="region of interest" description="Disordered" evidence="5">
    <location>
        <begin position="1"/>
        <end position="21"/>
    </location>
</feature>
<proteinExistence type="predicted"/>
<dbReference type="InterPro" id="IPR011075">
    <property type="entry name" value="TetR_C"/>
</dbReference>
<reference evidence="7" key="2">
    <citation type="submission" date="2020-09" db="EMBL/GenBank/DDBJ databases">
        <authorList>
            <person name="Sun Q."/>
            <person name="Kim S."/>
        </authorList>
    </citation>
    <scope>NUCLEOTIDE SEQUENCE</scope>
    <source>
        <strain evidence="7">KCTC 32501</strain>
    </source>
</reference>
<keyword evidence="3" id="KW-0804">Transcription</keyword>
<dbReference type="Pfam" id="PF16925">
    <property type="entry name" value="TetR_C_13"/>
    <property type="match status" value="1"/>
</dbReference>
<dbReference type="PANTHER" id="PTHR47506">
    <property type="entry name" value="TRANSCRIPTIONAL REGULATORY PROTEIN"/>
    <property type="match status" value="1"/>
</dbReference>
<organism evidence="7 8">
    <name type="scientific">Formosimonas limnophila</name>
    <dbReference type="NCBI Taxonomy" id="1384487"/>
    <lineage>
        <taxon>Bacteria</taxon>
        <taxon>Pseudomonadati</taxon>
        <taxon>Pseudomonadota</taxon>
        <taxon>Betaproteobacteria</taxon>
        <taxon>Burkholderiales</taxon>
        <taxon>Burkholderiaceae</taxon>
        <taxon>Formosimonas</taxon>
    </lineage>
</organism>
<dbReference type="InterPro" id="IPR001647">
    <property type="entry name" value="HTH_TetR"/>
</dbReference>
<dbReference type="RefSeq" id="WP_189491989.1">
    <property type="nucleotide sequence ID" value="NZ_BMZG01000004.1"/>
</dbReference>
<evidence type="ECO:0000313" key="8">
    <source>
        <dbReference type="Proteomes" id="UP000614287"/>
    </source>
</evidence>
<dbReference type="PRINTS" id="PR00455">
    <property type="entry name" value="HTHTETR"/>
</dbReference>
<evidence type="ECO:0000259" key="6">
    <source>
        <dbReference type="PROSITE" id="PS50977"/>
    </source>
</evidence>
<keyword evidence="8" id="KW-1185">Reference proteome</keyword>
<dbReference type="PROSITE" id="PS50977">
    <property type="entry name" value="HTH_TETR_2"/>
    <property type="match status" value="1"/>
</dbReference>
<dbReference type="Gene3D" id="1.10.10.60">
    <property type="entry name" value="Homeodomain-like"/>
    <property type="match status" value="1"/>
</dbReference>
<dbReference type="InterPro" id="IPR036271">
    <property type="entry name" value="Tet_transcr_reg_TetR-rel_C_sf"/>
</dbReference>
<dbReference type="AlphaFoldDB" id="A0A8J3CKC1"/>
<evidence type="ECO:0000313" key="7">
    <source>
        <dbReference type="EMBL" id="GHA69797.1"/>
    </source>
</evidence>
<dbReference type="SUPFAM" id="SSF48498">
    <property type="entry name" value="Tetracyclin repressor-like, C-terminal domain"/>
    <property type="match status" value="1"/>
</dbReference>
<comment type="caution">
    <text evidence="7">The sequence shown here is derived from an EMBL/GenBank/DDBJ whole genome shotgun (WGS) entry which is preliminary data.</text>
</comment>
<protein>
    <submittedName>
        <fullName evidence="7">TetR family transcriptional regulator</fullName>
    </submittedName>
</protein>
<feature type="DNA-binding region" description="H-T-H motif" evidence="4">
    <location>
        <begin position="46"/>
        <end position="65"/>
    </location>
</feature>
<feature type="compositionally biased region" description="Polar residues" evidence="5">
    <location>
        <begin position="1"/>
        <end position="10"/>
    </location>
</feature>
<dbReference type="PANTHER" id="PTHR47506:SF6">
    <property type="entry name" value="HTH-TYPE TRANSCRIPTIONAL REPRESSOR NEMR"/>
    <property type="match status" value="1"/>
</dbReference>
<dbReference type="InterPro" id="IPR009057">
    <property type="entry name" value="Homeodomain-like_sf"/>
</dbReference>
<reference evidence="7" key="1">
    <citation type="journal article" date="2014" name="Int. J. Syst. Evol. Microbiol.">
        <title>Complete genome sequence of Corynebacterium casei LMG S-19264T (=DSM 44701T), isolated from a smear-ripened cheese.</title>
        <authorList>
            <consortium name="US DOE Joint Genome Institute (JGI-PGF)"/>
            <person name="Walter F."/>
            <person name="Albersmeier A."/>
            <person name="Kalinowski J."/>
            <person name="Ruckert C."/>
        </authorList>
    </citation>
    <scope>NUCLEOTIDE SEQUENCE</scope>
    <source>
        <strain evidence="7">KCTC 32501</strain>
    </source>
</reference>
<dbReference type="EMBL" id="BMZG01000004">
    <property type="protein sequence ID" value="GHA69797.1"/>
    <property type="molecule type" value="Genomic_DNA"/>
</dbReference>
<evidence type="ECO:0000256" key="1">
    <source>
        <dbReference type="ARBA" id="ARBA00023015"/>
    </source>
</evidence>
<sequence>MSDTTHSTPVERQPTRTAVRKGEQTRMAILDVALEVAARDGLEGVTIGILADRLSMSKSGVFSHFGSREELLIATLKEYEHRFLAEVLKPAVTQPRGLARLKAILGNWFNRLNAEAESGCLYISGAVEYDDRPGPVRDELVAMISAWEKELYKSINQSIETGELMSDTPVELVIFELYGVALVFHQHNRLMKRENGSALVRQVFERILKQYRRVT</sequence>
<keyword evidence="1" id="KW-0805">Transcription regulation</keyword>
<name>A0A8J3CKC1_9BURK</name>
<feature type="domain" description="HTH tetR-type" evidence="6">
    <location>
        <begin position="23"/>
        <end position="83"/>
    </location>
</feature>
<keyword evidence="2 4" id="KW-0238">DNA-binding</keyword>
<dbReference type="Proteomes" id="UP000614287">
    <property type="component" value="Unassembled WGS sequence"/>
</dbReference>
<evidence type="ECO:0000256" key="5">
    <source>
        <dbReference type="SAM" id="MobiDB-lite"/>
    </source>
</evidence>
<evidence type="ECO:0000256" key="2">
    <source>
        <dbReference type="ARBA" id="ARBA00023125"/>
    </source>
</evidence>
<dbReference type="Gene3D" id="1.10.357.10">
    <property type="entry name" value="Tetracycline Repressor, domain 2"/>
    <property type="match status" value="1"/>
</dbReference>